<name>A0A7L4P7A3_9CREN</name>
<comment type="caution">
    <text evidence="1">The sequence shown here is derived from an EMBL/GenBank/DDBJ whole genome shotgun (WGS) entry which is preliminary data.</text>
</comment>
<gene>
    <name evidence="1" type="ORF">HC235_00200</name>
</gene>
<dbReference type="EMBL" id="JAAVJF010000001">
    <property type="protein sequence ID" value="NYR14417.1"/>
    <property type="molecule type" value="Genomic_DNA"/>
</dbReference>
<dbReference type="RefSeq" id="WP_164905928.1">
    <property type="nucleotide sequence ID" value="NZ_JAAVJF010000001.1"/>
</dbReference>
<sequence length="50" mass="5216">MNLTVLVHYLFGLVGTSTVGYGLWTVLSASDVPPQSSHGVCGKSAYGDVM</sequence>
<proteinExistence type="predicted"/>
<dbReference type="Proteomes" id="UP000554766">
    <property type="component" value="Unassembled WGS sequence"/>
</dbReference>
<keyword evidence="2" id="KW-1185">Reference proteome</keyword>
<dbReference type="GeneID" id="44139580"/>
<protein>
    <submittedName>
        <fullName evidence="1">Uncharacterized protein</fullName>
    </submittedName>
</protein>
<accession>A0A7L4P7A3</accession>
<evidence type="ECO:0000313" key="2">
    <source>
        <dbReference type="Proteomes" id="UP000554766"/>
    </source>
</evidence>
<dbReference type="AlphaFoldDB" id="A0A7L4P7A3"/>
<evidence type="ECO:0000313" key="1">
    <source>
        <dbReference type="EMBL" id="NYR14417.1"/>
    </source>
</evidence>
<organism evidence="1 2">
    <name type="scientific">Pyrobaculum arsenaticum</name>
    <dbReference type="NCBI Taxonomy" id="121277"/>
    <lineage>
        <taxon>Archaea</taxon>
        <taxon>Thermoproteota</taxon>
        <taxon>Thermoprotei</taxon>
        <taxon>Thermoproteales</taxon>
        <taxon>Thermoproteaceae</taxon>
        <taxon>Pyrobaculum</taxon>
    </lineage>
</organism>
<reference evidence="1 2" key="1">
    <citation type="journal article" date="2020" name="Nat. Commun.">
        <title>The structures of two archaeal type IV pili illuminate evolutionary relationships.</title>
        <authorList>
            <person name="Wang F."/>
            <person name="Baquero D.P."/>
            <person name="Su Z."/>
            <person name="Beltran L.C."/>
            <person name="Prangishvili D."/>
            <person name="Krupovic M."/>
            <person name="Egelman E.H."/>
        </authorList>
    </citation>
    <scope>NUCLEOTIDE SEQUENCE [LARGE SCALE GENOMIC DNA]</scope>
    <source>
        <strain evidence="1 2">2GA</strain>
    </source>
</reference>